<dbReference type="PANTHER" id="PTHR11614">
    <property type="entry name" value="PHOSPHOLIPASE-RELATED"/>
    <property type="match status" value="1"/>
</dbReference>
<comment type="caution">
    <text evidence="3">The sequence shown here is derived from an EMBL/GenBank/DDBJ whole genome shotgun (WGS) entry which is preliminary data.</text>
</comment>
<dbReference type="InterPro" id="IPR051044">
    <property type="entry name" value="MAG_DAG_Lipase"/>
</dbReference>
<sequence length="304" mass="33923">MTSSVPDNVTEAWLPGPDGTGFYTRIYAASDPRAVVLFVHGFSGHCVRYEWMHGVYAARGITVFAYDQRGFGRTALDAEGRTGRKLYGKTSWRQQLADIEWWIKHVQDRHPTLPVFLMGHSMGGALALAFATRASARSSKGRAVGSLAGVVASSPFILRATPTARHVRFFGGLLSLFLPNFVIHTPINPSNLSHDSTKNEANARDPWIIPKGSLQCLNDMLSGGEQLLGKDYKHWPQKLPVLIVHGTADKVTSFKGSEEFFYRINAEDKELKPFQDGFHELAYEPDGVKEKFMDECISWILRHT</sequence>
<dbReference type="AlphaFoldDB" id="A0A2G8SIS3"/>
<dbReference type="EMBL" id="AYKW01000007">
    <property type="protein sequence ID" value="PIL33650.1"/>
    <property type="molecule type" value="Genomic_DNA"/>
</dbReference>
<dbReference type="OrthoDB" id="10249433at2759"/>
<organism evidence="3 4">
    <name type="scientific">Ganoderma sinense ZZ0214-1</name>
    <dbReference type="NCBI Taxonomy" id="1077348"/>
    <lineage>
        <taxon>Eukaryota</taxon>
        <taxon>Fungi</taxon>
        <taxon>Dikarya</taxon>
        <taxon>Basidiomycota</taxon>
        <taxon>Agaricomycotina</taxon>
        <taxon>Agaricomycetes</taxon>
        <taxon>Polyporales</taxon>
        <taxon>Polyporaceae</taxon>
        <taxon>Ganoderma</taxon>
    </lineage>
</organism>
<keyword evidence="4" id="KW-1185">Reference proteome</keyword>
<dbReference type="SUPFAM" id="SSF53474">
    <property type="entry name" value="alpha/beta-Hydrolases"/>
    <property type="match status" value="1"/>
</dbReference>
<name>A0A2G8SIS3_9APHY</name>
<reference evidence="3 4" key="1">
    <citation type="journal article" date="2015" name="Sci. Rep.">
        <title>Chromosome-level genome map provides insights into diverse defense mechanisms in the medicinal fungus Ganoderma sinense.</title>
        <authorList>
            <person name="Zhu Y."/>
            <person name="Xu J."/>
            <person name="Sun C."/>
            <person name="Zhou S."/>
            <person name="Xu H."/>
            <person name="Nelson D.R."/>
            <person name="Qian J."/>
            <person name="Song J."/>
            <person name="Luo H."/>
            <person name="Xiang L."/>
            <person name="Li Y."/>
            <person name="Xu Z."/>
            <person name="Ji A."/>
            <person name="Wang L."/>
            <person name="Lu S."/>
            <person name="Hayward A."/>
            <person name="Sun W."/>
            <person name="Li X."/>
            <person name="Schwartz D.C."/>
            <person name="Wang Y."/>
            <person name="Chen S."/>
        </authorList>
    </citation>
    <scope>NUCLEOTIDE SEQUENCE [LARGE SCALE GENOMIC DNA]</scope>
    <source>
        <strain evidence="3 4">ZZ0214-1</strain>
    </source>
</reference>
<dbReference type="GO" id="GO:0006508">
    <property type="term" value="P:proteolysis"/>
    <property type="evidence" value="ECO:0007669"/>
    <property type="project" value="InterPro"/>
</dbReference>
<dbReference type="GO" id="GO:0008233">
    <property type="term" value="F:peptidase activity"/>
    <property type="evidence" value="ECO:0007669"/>
    <property type="project" value="InterPro"/>
</dbReference>
<dbReference type="InterPro" id="IPR022742">
    <property type="entry name" value="Hydrolase_4"/>
</dbReference>
<dbReference type="Gene3D" id="3.40.50.1820">
    <property type="entry name" value="alpha/beta hydrolase"/>
    <property type="match status" value="1"/>
</dbReference>
<accession>A0A2G8SIS3</accession>
<feature type="domain" description="Serine aminopeptidase S33" evidence="2">
    <location>
        <begin position="31"/>
        <end position="286"/>
    </location>
</feature>
<dbReference type="STRING" id="1077348.A0A2G8SIS3"/>
<dbReference type="Pfam" id="PF12146">
    <property type="entry name" value="Hydrolase_4"/>
    <property type="match status" value="1"/>
</dbReference>
<evidence type="ECO:0000313" key="3">
    <source>
        <dbReference type="EMBL" id="PIL33650.1"/>
    </source>
</evidence>
<dbReference type="Proteomes" id="UP000230002">
    <property type="component" value="Unassembled WGS sequence"/>
</dbReference>
<protein>
    <recommendedName>
        <fullName evidence="2">Serine aminopeptidase S33 domain-containing protein</fullName>
    </recommendedName>
</protein>
<evidence type="ECO:0000313" key="4">
    <source>
        <dbReference type="Proteomes" id="UP000230002"/>
    </source>
</evidence>
<evidence type="ECO:0000256" key="1">
    <source>
        <dbReference type="ARBA" id="ARBA00022801"/>
    </source>
</evidence>
<dbReference type="InterPro" id="IPR029058">
    <property type="entry name" value="AB_hydrolase_fold"/>
</dbReference>
<evidence type="ECO:0000259" key="2">
    <source>
        <dbReference type="Pfam" id="PF12146"/>
    </source>
</evidence>
<dbReference type="InterPro" id="IPR002410">
    <property type="entry name" value="Peptidase_S33"/>
</dbReference>
<keyword evidence="1" id="KW-0378">Hydrolase</keyword>
<gene>
    <name evidence="3" type="ORF">GSI_04273</name>
</gene>
<dbReference type="PRINTS" id="PR00793">
    <property type="entry name" value="PROAMNOPTASE"/>
</dbReference>
<proteinExistence type="predicted"/>